<evidence type="ECO:0000259" key="1">
    <source>
        <dbReference type="Pfam" id="PF10908"/>
    </source>
</evidence>
<reference evidence="2 3" key="1">
    <citation type="submission" date="2023-06" db="EMBL/GenBank/DDBJ databases">
        <title>Identification and characterization of antibiotic-resistant Gram-negative bacteria.</title>
        <authorList>
            <person name="Cho G.-S."/>
            <person name="Lee J."/>
            <person name="Tai E."/>
            <person name="Jeong S."/>
            <person name="Kim I."/>
            <person name="Kim B.-E."/>
            <person name="Jeong M.-I."/>
            <person name="Oh K.-K."/>
            <person name="Franz C.M.A.P."/>
        </authorList>
    </citation>
    <scope>NUCLEOTIDE SEQUENCE [LARGE SCALE GENOMIC DNA]</scope>
    <source>
        <strain evidence="2 3">V106_12</strain>
    </source>
</reference>
<evidence type="ECO:0000313" key="3">
    <source>
        <dbReference type="Proteomes" id="UP001223214"/>
    </source>
</evidence>
<dbReference type="EMBL" id="JASSOM010000056">
    <property type="protein sequence ID" value="MDK9364154.1"/>
    <property type="molecule type" value="Genomic_DNA"/>
</dbReference>
<dbReference type="Proteomes" id="UP001223214">
    <property type="component" value="Unassembled WGS sequence"/>
</dbReference>
<evidence type="ECO:0000313" key="2">
    <source>
        <dbReference type="EMBL" id="MDK9364154.1"/>
    </source>
</evidence>
<dbReference type="Pfam" id="PF10908">
    <property type="entry name" value="Tlde1_dom"/>
    <property type="match status" value="1"/>
</dbReference>
<comment type="caution">
    <text evidence="2">The sequence shown here is derived from an EMBL/GenBank/DDBJ whole genome shotgun (WGS) entry which is preliminary data.</text>
</comment>
<dbReference type="InterPro" id="IPR021225">
    <property type="entry name" value="Tlde1_dom"/>
</dbReference>
<feature type="domain" description="Tlde1" evidence="1">
    <location>
        <begin position="3"/>
        <end position="127"/>
    </location>
</feature>
<dbReference type="RefSeq" id="WP_285149554.1">
    <property type="nucleotide sequence ID" value="NZ_JASSOM010000056.1"/>
</dbReference>
<name>A0AAP4D4D2_9ENTR</name>
<accession>A0AAP4D4D2</accession>
<protein>
    <submittedName>
        <fullName evidence="2">DUF2778 domain-containing protein</fullName>
    </submittedName>
</protein>
<proteinExistence type="predicted"/>
<gene>
    <name evidence="2" type="ORF">QQF32_13195</name>
</gene>
<keyword evidence="3" id="KW-1185">Reference proteome</keyword>
<organism evidence="2 3">
    <name type="scientific">Lelliottia wanjuensis</name>
    <dbReference type="NCBI Taxonomy" id="3050585"/>
    <lineage>
        <taxon>Bacteria</taxon>
        <taxon>Pseudomonadati</taxon>
        <taxon>Pseudomonadota</taxon>
        <taxon>Gammaproteobacteria</taxon>
        <taxon>Enterobacterales</taxon>
        <taxon>Enterobacteriaceae</taxon>
        <taxon>Lelliottia</taxon>
    </lineage>
</organism>
<sequence length="139" mass="15348">MGNFPAFSGQLFGRNNVTMAGRKEIGPIPPGRYFILSRQSGGRLGAITDFGLKNFCGTDRSTWFALYKEDWQIDDAVFVEGVKRSSFRLHPIGPRGLSEGCITLCSLSDFDYLREALLNTTMMPVPCTSFKAHGTITVT</sequence>
<dbReference type="AlphaFoldDB" id="A0AAP4D4D2"/>